<feature type="domain" description="TLDc" evidence="2">
    <location>
        <begin position="305"/>
        <end position="475"/>
    </location>
</feature>
<protein>
    <recommendedName>
        <fullName evidence="5">BTB domain-containing protein</fullName>
    </recommendedName>
</protein>
<dbReference type="CDD" id="cd18186">
    <property type="entry name" value="BTB_POZ_ZBTB_KLHL-like"/>
    <property type="match status" value="1"/>
</dbReference>
<keyword evidence="4" id="KW-1185">Reference proteome</keyword>
<dbReference type="InterPro" id="IPR006571">
    <property type="entry name" value="TLDc_dom"/>
</dbReference>
<feature type="domain" description="BTB" evidence="1">
    <location>
        <begin position="24"/>
        <end position="101"/>
    </location>
</feature>
<accession>A0A2Z6QK05</accession>
<dbReference type="Proteomes" id="UP000247702">
    <property type="component" value="Unassembled WGS sequence"/>
</dbReference>
<proteinExistence type="predicted"/>
<dbReference type="PANTHER" id="PTHR46306">
    <property type="entry name" value="BTB/POZ DOMAIN-CONTAINING PROTEIN 9"/>
    <property type="match status" value="1"/>
</dbReference>
<dbReference type="PROSITE" id="PS51886">
    <property type="entry name" value="TLDC"/>
    <property type="match status" value="1"/>
</dbReference>
<reference evidence="3 4" key="1">
    <citation type="submission" date="2017-11" db="EMBL/GenBank/DDBJ databases">
        <title>The genome of Rhizophagus clarus HR1 reveals common genetic basis of auxotrophy among arbuscular mycorrhizal fungi.</title>
        <authorList>
            <person name="Kobayashi Y."/>
        </authorList>
    </citation>
    <scope>NUCLEOTIDE SEQUENCE [LARGE SCALE GENOMIC DNA]</scope>
    <source>
        <strain evidence="3 4">HR1</strain>
    </source>
</reference>
<dbReference type="Gene3D" id="3.30.710.10">
    <property type="entry name" value="Potassium Channel Kv1.1, Chain A"/>
    <property type="match status" value="1"/>
</dbReference>
<evidence type="ECO:0000259" key="1">
    <source>
        <dbReference type="PROSITE" id="PS50097"/>
    </source>
</evidence>
<sequence length="477" mass="56063">MYDNKFLPKLSQNLLEILGNNEFCDITIEVGNEPYVKIFRAHMVILSYRSVYLRRILSTNVNVNRNRNDGILTNIKLPNISPEIFQMILRYIYGGKLSLEEYDTSDIIKILIASNELSLQELITHLQLFLIENKKDWMERNFNMIYKISFENNSFSKLQNFCTKFMSNVPERNINPNDFTSLSEKSLISHIKNDIFQKNVIKIWENVLKWGISQNPELPSNPSNYSKDNFYTLKITLKQVIPFIKFLNLNNKEFLDKVYPYKKILPKDLREKLVKHYLNYDYRPIDKSEPKIMTRRISLGSIDSKIITSQHAELITKWIDGLRITDNMKNSYKFNLILRGSRDGFSTRTFHMKCDRQPRTITVIKVKGSNEILGGYNPIAWSWSDSFGFTTDSFIFSFKNKGNIENYVLSHVRDTGRAIENSPALGPSFGCDDLYLNGYYSYDKSFCRYSRCYDKAIRETEDYFTVEDYEIFQIMKS</sequence>
<organism evidence="3 4">
    <name type="scientific">Rhizophagus clarus</name>
    <dbReference type="NCBI Taxonomy" id="94130"/>
    <lineage>
        <taxon>Eukaryota</taxon>
        <taxon>Fungi</taxon>
        <taxon>Fungi incertae sedis</taxon>
        <taxon>Mucoromycota</taxon>
        <taxon>Glomeromycotina</taxon>
        <taxon>Glomeromycetes</taxon>
        <taxon>Glomerales</taxon>
        <taxon>Glomeraceae</taxon>
        <taxon>Rhizophagus</taxon>
    </lineage>
</organism>
<dbReference type="InterPro" id="IPR000210">
    <property type="entry name" value="BTB/POZ_dom"/>
</dbReference>
<dbReference type="Pfam" id="PF00651">
    <property type="entry name" value="BTB"/>
    <property type="match status" value="1"/>
</dbReference>
<dbReference type="InterPro" id="IPR052407">
    <property type="entry name" value="BTB_POZ_domain_cont_9"/>
</dbReference>
<evidence type="ECO:0000313" key="4">
    <source>
        <dbReference type="Proteomes" id="UP000247702"/>
    </source>
</evidence>
<dbReference type="AlphaFoldDB" id="A0A2Z6QK05"/>
<dbReference type="PROSITE" id="PS50097">
    <property type="entry name" value="BTB"/>
    <property type="match status" value="1"/>
</dbReference>
<evidence type="ECO:0008006" key="5">
    <source>
        <dbReference type="Google" id="ProtNLM"/>
    </source>
</evidence>
<dbReference type="SMART" id="SM00225">
    <property type="entry name" value="BTB"/>
    <property type="match status" value="1"/>
</dbReference>
<name>A0A2Z6QK05_9GLOM</name>
<dbReference type="GO" id="GO:0005737">
    <property type="term" value="C:cytoplasm"/>
    <property type="evidence" value="ECO:0007669"/>
    <property type="project" value="TreeGrafter"/>
</dbReference>
<dbReference type="PANTHER" id="PTHR46306:SF1">
    <property type="entry name" value="BTB_POZ DOMAIN-CONTAINING PROTEIN 9"/>
    <property type="match status" value="1"/>
</dbReference>
<dbReference type="InterPro" id="IPR011333">
    <property type="entry name" value="SKP1/BTB/POZ_sf"/>
</dbReference>
<comment type="caution">
    <text evidence="3">The sequence shown here is derived from an EMBL/GenBank/DDBJ whole genome shotgun (WGS) entry which is preliminary data.</text>
</comment>
<dbReference type="SUPFAM" id="SSF54695">
    <property type="entry name" value="POZ domain"/>
    <property type="match status" value="1"/>
</dbReference>
<dbReference type="EMBL" id="BEXD01000290">
    <property type="protein sequence ID" value="GBB86129.1"/>
    <property type="molecule type" value="Genomic_DNA"/>
</dbReference>
<evidence type="ECO:0000259" key="2">
    <source>
        <dbReference type="PROSITE" id="PS51886"/>
    </source>
</evidence>
<dbReference type="SMART" id="SM00584">
    <property type="entry name" value="TLDc"/>
    <property type="match status" value="1"/>
</dbReference>
<gene>
    <name evidence="3" type="ORF">RclHR1_12590010</name>
</gene>
<dbReference type="Pfam" id="PF07534">
    <property type="entry name" value="TLD"/>
    <property type="match status" value="1"/>
</dbReference>
<evidence type="ECO:0000313" key="3">
    <source>
        <dbReference type="EMBL" id="GBB86129.1"/>
    </source>
</evidence>